<gene>
    <name evidence="3" type="ORF">LAMI_0A01618G</name>
</gene>
<dbReference type="GO" id="GO:0051285">
    <property type="term" value="C:cell cortex of cell tip"/>
    <property type="evidence" value="ECO:0007669"/>
    <property type="project" value="TreeGrafter"/>
</dbReference>
<feature type="transmembrane region" description="Helical" evidence="1">
    <location>
        <begin position="222"/>
        <end position="244"/>
    </location>
</feature>
<evidence type="ECO:0000256" key="1">
    <source>
        <dbReference type="SAM" id="Phobius"/>
    </source>
</evidence>
<keyword evidence="1" id="KW-0812">Transmembrane</keyword>
<dbReference type="GO" id="GO:0031505">
    <property type="term" value="P:fungal-type cell wall organization"/>
    <property type="evidence" value="ECO:0007669"/>
    <property type="project" value="TreeGrafter"/>
</dbReference>
<dbReference type="PROSITE" id="PS51257">
    <property type="entry name" value="PROKAR_LIPOPROTEIN"/>
    <property type="match status" value="1"/>
</dbReference>
<dbReference type="InterPro" id="IPR052413">
    <property type="entry name" value="SUR7_domain"/>
</dbReference>
<reference evidence="3 4" key="1">
    <citation type="submission" date="2016-03" db="EMBL/GenBank/DDBJ databases">
        <authorList>
            <person name="Devillers H."/>
        </authorList>
    </citation>
    <scope>NUCLEOTIDE SEQUENCE [LARGE SCALE GENOMIC DNA]</scope>
    <source>
        <strain evidence="3">CBS 11717</strain>
    </source>
</reference>
<dbReference type="AlphaFoldDB" id="A0A1G4IMG8"/>
<dbReference type="GO" id="GO:0005886">
    <property type="term" value="C:plasma membrane"/>
    <property type="evidence" value="ECO:0007669"/>
    <property type="project" value="InterPro"/>
</dbReference>
<evidence type="ECO:0000313" key="4">
    <source>
        <dbReference type="Proteomes" id="UP000191024"/>
    </source>
</evidence>
<evidence type="ECO:0000256" key="2">
    <source>
        <dbReference type="SAM" id="SignalP"/>
    </source>
</evidence>
<accession>A0A1G4IMG8</accession>
<dbReference type="EMBL" id="LT598462">
    <property type="protein sequence ID" value="SCU77578.1"/>
    <property type="molecule type" value="Genomic_DNA"/>
</dbReference>
<keyword evidence="4" id="KW-1185">Reference proteome</keyword>
<dbReference type="Pfam" id="PF06687">
    <property type="entry name" value="SUR7"/>
    <property type="match status" value="1"/>
</dbReference>
<dbReference type="PANTHER" id="PTHR28019:SF2">
    <property type="entry name" value="CELL MEMBRANE PROTEIN YLR413W-RELATED"/>
    <property type="match status" value="1"/>
</dbReference>
<name>A0A1G4IMG8_9SACH</name>
<organism evidence="3 4">
    <name type="scientific">Lachancea mirantina</name>
    <dbReference type="NCBI Taxonomy" id="1230905"/>
    <lineage>
        <taxon>Eukaryota</taxon>
        <taxon>Fungi</taxon>
        <taxon>Dikarya</taxon>
        <taxon>Ascomycota</taxon>
        <taxon>Saccharomycotina</taxon>
        <taxon>Saccharomycetes</taxon>
        <taxon>Saccharomycetales</taxon>
        <taxon>Saccharomycetaceae</taxon>
        <taxon>Lachancea</taxon>
    </lineage>
</organism>
<dbReference type="OrthoDB" id="4480814at2759"/>
<dbReference type="PANTHER" id="PTHR28019">
    <property type="entry name" value="CELL MEMBRANE PROTEIN YLR413W-RELATED"/>
    <property type="match status" value="1"/>
</dbReference>
<dbReference type="InterPro" id="IPR009571">
    <property type="entry name" value="SUR7/Rim9-like_fungi"/>
</dbReference>
<dbReference type="Proteomes" id="UP000191024">
    <property type="component" value="Chromosome A"/>
</dbReference>
<feature type="signal peptide" evidence="2">
    <location>
        <begin position="1"/>
        <end position="21"/>
    </location>
</feature>
<evidence type="ECO:0000313" key="3">
    <source>
        <dbReference type="EMBL" id="SCU77578.1"/>
    </source>
</evidence>
<proteinExistence type="predicted"/>
<feature type="chain" id="PRO_5009235638" evidence="2">
    <location>
        <begin position="22"/>
        <end position="261"/>
    </location>
</feature>
<protein>
    <submittedName>
        <fullName evidence="3">LAMI_0A01618g1_1</fullName>
    </submittedName>
</protein>
<feature type="transmembrane region" description="Helical" evidence="1">
    <location>
        <begin position="144"/>
        <end position="164"/>
    </location>
</feature>
<sequence length="261" mass="28702">MGNCFRLFLTAFLSFAACILAIVACAGSTKNYDPINKIYEAQLDLSGIQVSTVLPGAGSVSLSSLGLPSFVNLGVYSYCVGTSSTDVTSCTSPSGIQEFNLKKIIYDNIDDNQVAGLVNSIANIVLPEQMQKNMKYYNDLVKCMFITLHIGIVTAFINLVLNLVRWILHTFVLTWFARFFSLVSFLSLLISAGTSTGTYVYIKHILSQNYADYGISLSLGRNFYALLWASVVAALLNLIAWMTVTSRRYAYVTPVDEKPLV</sequence>
<keyword evidence="1" id="KW-0472">Membrane</keyword>
<keyword evidence="2" id="KW-0732">Signal</keyword>
<keyword evidence="1" id="KW-1133">Transmembrane helix</keyword>
<feature type="transmembrane region" description="Helical" evidence="1">
    <location>
        <begin position="176"/>
        <end position="202"/>
    </location>
</feature>